<dbReference type="RefSeq" id="WP_141286488.1">
    <property type="nucleotide sequence ID" value="NZ_JAJNKD010000005.1"/>
</dbReference>
<dbReference type="InterPro" id="IPR050129">
    <property type="entry name" value="Zn_alcohol_dh"/>
</dbReference>
<dbReference type="SMART" id="SM00829">
    <property type="entry name" value="PKS_ER"/>
    <property type="match status" value="1"/>
</dbReference>
<proteinExistence type="inferred from homology"/>
<accession>A0ABN1JYQ3</accession>
<gene>
    <name evidence="6" type="ORF">GCM10009107_20350</name>
</gene>
<dbReference type="InterPro" id="IPR011032">
    <property type="entry name" value="GroES-like_sf"/>
</dbReference>
<comment type="caution">
    <text evidence="6">The sequence shown here is derived from an EMBL/GenBank/DDBJ whole genome shotgun (WGS) entry which is preliminary data.</text>
</comment>
<sequence>MLGVVFKGHRKLALQSFDDPVPGDDDVVVEMKASGFCGSDLHHYRGAPGASLAAKSPGFLAEHGLSPESPVIAGHEPCGVIAELGRNVDRRAFRPGDRVMVYHYDGCRHCDPCRNGWVQMCERGSTVFGHTAHGGHAPFMRVPARSLIHLPAEIGYRAGAAISCGTGTAFGALERMEISERDTLAVFGLGPVGQSAIQLARAMGARTFAVDVCSDRVERARQLGATQAVNSREADAVEAILQWTAGRGATVAIDCSGVAAARLAAVRCTANWGRIAFVGVGGEVTLNVWSDLMMRQRSIIGHWTFSDVGMARCVRFVADHGIDLDQQFSNRWQLAQAEQAYRQFDSQTAGKACFEF</sequence>
<evidence type="ECO:0000256" key="4">
    <source>
        <dbReference type="RuleBase" id="RU361277"/>
    </source>
</evidence>
<comment type="similarity">
    <text evidence="4">Belongs to the zinc-containing alcohol dehydrogenase family.</text>
</comment>
<evidence type="ECO:0000259" key="5">
    <source>
        <dbReference type="SMART" id="SM00829"/>
    </source>
</evidence>
<dbReference type="Gene3D" id="3.90.180.10">
    <property type="entry name" value="Medium-chain alcohol dehydrogenases, catalytic domain"/>
    <property type="match status" value="1"/>
</dbReference>
<keyword evidence="2 4" id="KW-0862">Zinc</keyword>
<evidence type="ECO:0000256" key="3">
    <source>
        <dbReference type="ARBA" id="ARBA00023002"/>
    </source>
</evidence>
<dbReference type="InterPro" id="IPR002328">
    <property type="entry name" value="ADH_Zn_CS"/>
</dbReference>
<dbReference type="InterPro" id="IPR020843">
    <property type="entry name" value="ER"/>
</dbReference>
<dbReference type="Proteomes" id="UP001500279">
    <property type="component" value="Unassembled WGS sequence"/>
</dbReference>
<evidence type="ECO:0000256" key="1">
    <source>
        <dbReference type="ARBA" id="ARBA00022723"/>
    </source>
</evidence>
<organism evidence="6 7">
    <name type="scientific">Ideonella azotifigens</name>
    <dbReference type="NCBI Taxonomy" id="513160"/>
    <lineage>
        <taxon>Bacteria</taxon>
        <taxon>Pseudomonadati</taxon>
        <taxon>Pseudomonadota</taxon>
        <taxon>Betaproteobacteria</taxon>
        <taxon>Burkholderiales</taxon>
        <taxon>Sphaerotilaceae</taxon>
        <taxon>Ideonella</taxon>
    </lineage>
</organism>
<dbReference type="PANTHER" id="PTHR43401">
    <property type="entry name" value="L-THREONINE 3-DEHYDROGENASE"/>
    <property type="match status" value="1"/>
</dbReference>
<dbReference type="InterPro" id="IPR013154">
    <property type="entry name" value="ADH-like_N"/>
</dbReference>
<dbReference type="Pfam" id="PF00107">
    <property type="entry name" value="ADH_zinc_N"/>
    <property type="match status" value="1"/>
</dbReference>
<dbReference type="PANTHER" id="PTHR43401:SF5">
    <property type="entry name" value="ALCOHOL DEHYDROGENASE-RELATED"/>
    <property type="match status" value="1"/>
</dbReference>
<feature type="domain" description="Enoyl reductase (ER)" evidence="5">
    <location>
        <begin position="8"/>
        <end position="354"/>
    </location>
</feature>
<protein>
    <submittedName>
        <fullName evidence="6">Zinc-binding dehydrogenase</fullName>
    </submittedName>
</protein>
<dbReference type="Pfam" id="PF08240">
    <property type="entry name" value="ADH_N"/>
    <property type="match status" value="1"/>
</dbReference>
<dbReference type="InterPro" id="IPR036291">
    <property type="entry name" value="NAD(P)-bd_dom_sf"/>
</dbReference>
<name>A0ABN1JYQ3_9BURK</name>
<keyword evidence="1 4" id="KW-0479">Metal-binding</keyword>
<reference evidence="6 7" key="1">
    <citation type="journal article" date="2019" name="Int. J. Syst. Evol. Microbiol.">
        <title>The Global Catalogue of Microorganisms (GCM) 10K type strain sequencing project: providing services to taxonomists for standard genome sequencing and annotation.</title>
        <authorList>
            <consortium name="The Broad Institute Genomics Platform"/>
            <consortium name="The Broad Institute Genome Sequencing Center for Infectious Disease"/>
            <person name="Wu L."/>
            <person name="Ma J."/>
        </authorList>
    </citation>
    <scope>NUCLEOTIDE SEQUENCE [LARGE SCALE GENOMIC DNA]</scope>
    <source>
        <strain evidence="6 7">JCM 15503</strain>
    </source>
</reference>
<dbReference type="EMBL" id="BAAAEW010000008">
    <property type="protein sequence ID" value="GAA0749518.1"/>
    <property type="molecule type" value="Genomic_DNA"/>
</dbReference>
<dbReference type="SUPFAM" id="SSF51735">
    <property type="entry name" value="NAD(P)-binding Rossmann-fold domains"/>
    <property type="match status" value="1"/>
</dbReference>
<evidence type="ECO:0000313" key="6">
    <source>
        <dbReference type="EMBL" id="GAA0749518.1"/>
    </source>
</evidence>
<evidence type="ECO:0000313" key="7">
    <source>
        <dbReference type="Proteomes" id="UP001500279"/>
    </source>
</evidence>
<comment type="cofactor">
    <cofactor evidence="4">
        <name>Zn(2+)</name>
        <dbReference type="ChEBI" id="CHEBI:29105"/>
    </cofactor>
</comment>
<keyword evidence="7" id="KW-1185">Reference proteome</keyword>
<dbReference type="InterPro" id="IPR013149">
    <property type="entry name" value="ADH-like_C"/>
</dbReference>
<evidence type="ECO:0000256" key="2">
    <source>
        <dbReference type="ARBA" id="ARBA00022833"/>
    </source>
</evidence>
<keyword evidence="3" id="KW-0560">Oxidoreductase</keyword>
<dbReference type="SUPFAM" id="SSF50129">
    <property type="entry name" value="GroES-like"/>
    <property type="match status" value="1"/>
</dbReference>
<dbReference type="PROSITE" id="PS00059">
    <property type="entry name" value="ADH_ZINC"/>
    <property type="match status" value="1"/>
</dbReference>